<dbReference type="AlphaFoldDB" id="A0AA42C9T8"/>
<organism evidence="1 2">
    <name type="scientific">Gaoshiqia sediminis</name>
    <dbReference type="NCBI Taxonomy" id="2986998"/>
    <lineage>
        <taxon>Bacteria</taxon>
        <taxon>Pseudomonadati</taxon>
        <taxon>Bacteroidota</taxon>
        <taxon>Bacteroidia</taxon>
        <taxon>Marinilabiliales</taxon>
        <taxon>Prolixibacteraceae</taxon>
        <taxon>Gaoshiqia</taxon>
    </lineage>
</organism>
<gene>
    <name evidence="1" type="ORF">N2K84_07520</name>
</gene>
<dbReference type="Proteomes" id="UP001163821">
    <property type="component" value="Unassembled WGS sequence"/>
</dbReference>
<proteinExistence type="predicted"/>
<comment type="caution">
    <text evidence="1">The sequence shown here is derived from an EMBL/GenBank/DDBJ whole genome shotgun (WGS) entry which is preliminary data.</text>
</comment>
<dbReference type="EMBL" id="JAPAAF010000007">
    <property type="protein sequence ID" value="MCW0482570.1"/>
    <property type="molecule type" value="Genomic_DNA"/>
</dbReference>
<protein>
    <submittedName>
        <fullName evidence="1">Uncharacterized protein</fullName>
    </submittedName>
</protein>
<reference evidence="1" key="1">
    <citation type="submission" date="2022-10" db="EMBL/GenBank/DDBJ databases">
        <title>Gaoshiqiia sediminis gen. nov., sp. nov., isolated from coastal sediment.</title>
        <authorList>
            <person name="Yu W.X."/>
            <person name="Mu D.S."/>
            <person name="Du J.Z."/>
            <person name="Liang Y.Q."/>
        </authorList>
    </citation>
    <scope>NUCLEOTIDE SEQUENCE</scope>
    <source>
        <strain evidence="1">A06</strain>
    </source>
</reference>
<dbReference type="RefSeq" id="WP_282591175.1">
    <property type="nucleotide sequence ID" value="NZ_JAPAAF010000007.1"/>
</dbReference>
<accession>A0AA42C9T8</accession>
<evidence type="ECO:0000313" key="1">
    <source>
        <dbReference type="EMBL" id="MCW0482570.1"/>
    </source>
</evidence>
<evidence type="ECO:0000313" key="2">
    <source>
        <dbReference type="Proteomes" id="UP001163821"/>
    </source>
</evidence>
<name>A0AA42C9T8_9BACT</name>
<keyword evidence="2" id="KW-1185">Reference proteome</keyword>
<sequence>MDKQYEKQILLQFADLYGEFPKGKLVAGESPDFLLKIKPRKAIGIELTELKGQDFLNHTGSLIEPQNALIHIEHTIRAKEEKLYLYRKKKLYQLWLLIHLNSLSPGINFRLSNKLNKLNFNSGFDRIFLIELARERLYELLSD</sequence>